<keyword evidence="2" id="KW-0547">Nucleotide-binding</keyword>
<evidence type="ECO:0000259" key="1">
    <source>
        <dbReference type="Pfam" id="PF02518"/>
    </source>
</evidence>
<reference evidence="3" key="1">
    <citation type="journal article" date="2019" name="Int. J. Syst. Evol. Microbiol.">
        <title>The Global Catalogue of Microorganisms (GCM) 10K type strain sequencing project: providing services to taxonomists for standard genome sequencing and annotation.</title>
        <authorList>
            <consortium name="The Broad Institute Genomics Platform"/>
            <consortium name="The Broad Institute Genome Sequencing Center for Infectious Disease"/>
            <person name="Wu L."/>
            <person name="Ma J."/>
        </authorList>
    </citation>
    <scope>NUCLEOTIDE SEQUENCE [LARGE SCALE GENOMIC DNA]</scope>
    <source>
        <strain evidence="3">CGMCC 1.3240</strain>
    </source>
</reference>
<dbReference type="Gene3D" id="3.30.565.10">
    <property type="entry name" value="Histidine kinase-like ATPase, C-terminal domain"/>
    <property type="match status" value="1"/>
</dbReference>
<dbReference type="RefSeq" id="WP_379188391.1">
    <property type="nucleotide sequence ID" value="NZ_JBHSOW010000042.1"/>
</dbReference>
<organism evidence="2 3">
    <name type="scientific">Paenibacillus solisilvae</name>
    <dbReference type="NCBI Taxonomy" id="2486751"/>
    <lineage>
        <taxon>Bacteria</taxon>
        <taxon>Bacillati</taxon>
        <taxon>Bacillota</taxon>
        <taxon>Bacilli</taxon>
        <taxon>Bacillales</taxon>
        <taxon>Paenibacillaceae</taxon>
        <taxon>Paenibacillus</taxon>
    </lineage>
</organism>
<protein>
    <submittedName>
        <fullName evidence="2">ATP-binding protein</fullName>
    </submittedName>
</protein>
<name>A0ABW0VVD3_9BACL</name>
<feature type="domain" description="Histidine kinase/HSP90-like ATPase" evidence="1">
    <location>
        <begin position="6"/>
        <end position="59"/>
    </location>
</feature>
<comment type="caution">
    <text evidence="2">The sequence shown here is derived from an EMBL/GenBank/DDBJ whole genome shotgun (WGS) entry which is preliminary data.</text>
</comment>
<proteinExistence type="predicted"/>
<keyword evidence="3" id="KW-1185">Reference proteome</keyword>
<gene>
    <name evidence="2" type="ORF">ACFPYJ_12060</name>
</gene>
<dbReference type="InterPro" id="IPR003594">
    <property type="entry name" value="HATPase_dom"/>
</dbReference>
<dbReference type="GO" id="GO:0005524">
    <property type="term" value="F:ATP binding"/>
    <property type="evidence" value="ECO:0007669"/>
    <property type="project" value="UniProtKB-KW"/>
</dbReference>
<dbReference type="Proteomes" id="UP001596047">
    <property type="component" value="Unassembled WGS sequence"/>
</dbReference>
<dbReference type="InterPro" id="IPR036890">
    <property type="entry name" value="HATPase_C_sf"/>
</dbReference>
<dbReference type="EMBL" id="JBHSOW010000042">
    <property type="protein sequence ID" value="MFC5649843.1"/>
    <property type="molecule type" value="Genomic_DNA"/>
</dbReference>
<sequence>MILCEENLIKQVFVNVIKNAIEAMPNGGQLVIQVKHKNKRNILIRFIDQGCGIPKVLMPVGLTKLG</sequence>
<evidence type="ECO:0000313" key="2">
    <source>
        <dbReference type="EMBL" id="MFC5649843.1"/>
    </source>
</evidence>
<evidence type="ECO:0000313" key="3">
    <source>
        <dbReference type="Proteomes" id="UP001596047"/>
    </source>
</evidence>
<dbReference type="SUPFAM" id="SSF55874">
    <property type="entry name" value="ATPase domain of HSP90 chaperone/DNA topoisomerase II/histidine kinase"/>
    <property type="match status" value="1"/>
</dbReference>
<dbReference type="Pfam" id="PF02518">
    <property type="entry name" value="HATPase_c"/>
    <property type="match status" value="1"/>
</dbReference>
<keyword evidence="2" id="KW-0067">ATP-binding</keyword>
<accession>A0ABW0VVD3</accession>